<accession>A0A9P6AGE0</accession>
<gene>
    <name evidence="2" type="ORF">BS47DRAFT_1368127</name>
</gene>
<evidence type="ECO:0000313" key="2">
    <source>
        <dbReference type="EMBL" id="KAF9505377.1"/>
    </source>
</evidence>
<evidence type="ECO:0000313" key="3">
    <source>
        <dbReference type="Proteomes" id="UP000886523"/>
    </source>
</evidence>
<protein>
    <submittedName>
        <fullName evidence="2">Uncharacterized protein</fullName>
    </submittedName>
</protein>
<evidence type="ECO:0000256" key="1">
    <source>
        <dbReference type="SAM" id="MobiDB-lite"/>
    </source>
</evidence>
<dbReference type="EMBL" id="MU129157">
    <property type="protein sequence ID" value="KAF9505377.1"/>
    <property type="molecule type" value="Genomic_DNA"/>
</dbReference>
<feature type="compositionally biased region" description="Basic and acidic residues" evidence="1">
    <location>
        <begin position="107"/>
        <end position="126"/>
    </location>
</feature>
<comment type="caution">
    <text evidence="2">The sequence shown here is derived from an EMBL/GenBank/DDBJ whole genome shotgun (WGS) entry which is preliminary data.</text>
</comment>
<dbReference type="Proteomes" id="UP000886523">
    <property type="component" value="Unassembled WGS sequence"/>
</dbReference>
<keyword evidence="3" id="KW-1185">Reference proteome</keyword>
<name>A0A9P6AGE0_9AGAM</name>
<feature type="region of interest" description="Disordered" evidence="1">
    <location>
        <begin position="101"/>
        <end position="158"/>
    </location>
</feature>
<proteinExistence type="predicted"/>
<sequence>MANFQVEVEVQASFEAKLIKGLMNSMRANTRICAYNPAAGAMCTSVSRVVSMGSSKVYMEIRCNRAQLTTLFEAQVIKSLMDHVRANTIHKILDAKYKVQKGGGNKKIKDVVTKTEEGRGRTRKGDEGDDEEGNSDKGDEDGNKCKGNEGDDDNDHCE</sequence>
<feature type="compositionally biased region" description="Basic and acidic residues" evidence="1">
    <location>
        <begin position="134"/>
        <end position="149"/>
    </location>
</feature>
<reference evidence="2" key="1">
    <citation type="journal article" date="2020" name="Nat. Commun.">
        <title>Large-scale genome sequencing of mycorrhizal fungi provides insights into the early evolution of symbiotic traits.</title>
        <authorList>
            <person name="Miyauchi S."/>
            <person name="Kiss E."/>
            <person name="Kuo A."/>
            <person name="Drula E."/>
            <person name="Kohler A."/>
            <person name="Sanchez-Garcia M."/>
            <person name="Morin E."/>
            <person name="Andreopoulos B."/>
            <person name="Barry K.W."/>
            <person name="Bonito G."/>
            <person name="Buee M."/>
            <person name="Carver A."/>
            <person name="Chen C."/>
            <person name="Cichocki N."/>
            <person name="Clum A."/>
            <person name="Culley D."/>
            <person name="Crous P.W."/>
            <person name="Fauchery L."/>
            <person name="Girlanda M."/>
            <person name="Hayes R.D."/>
            <person name="Keri Z."/>
            <person name="LaButti K."/>
            <person name="Lipzen A."/>
            <person name="Lombard V."/>
            <person name="Magnuson J."/>
            <person name="Maillard F."/>
            <person name="Murat C."/>
            <person name="Nolan M."/>
            <person name="Ohm R.A."/>
            <person name="Pangilinan J."/>
            <person name="Pereira M.F."/>
            <person name="Perotto S."/>
            <person name="Peter M."/>
            <person name="Pfister S."/>
            <person name="Riley R."/>
            <person name="Sitrit Y."/>
            <person name="Stielow J.B."/>
            <person name="Szollosi G."/>
            <person name="Zifcakova L."/>
            <person name="Stursova M."/>
            <person name="Spatafora J.W."/>
            <person name="Tedersoo L."/>
            <person name="Vaario L.M."/>
            <person name="Yamada A."/>
            <person name="Yan M."/>
            <person name="Wang P."/>
            <person name="Xu J."/>
            <person name="Bruns T."/>
            <person name="Baldrian P."/>
            <person name="Vilgalys R."/>
            <person name="Dunand C."/>
            <person name="Henrissat B."/>
            <person name="Grigoriev I.V."/>
            <person name="Hibbett D."/>
            <person name="Nagy L.G."/>
            <person name="Martin F.M."/>
        </authorList>
    </citation>
    <scope>NUCLEOTIDE SEQUENCE</scope>
    <source>
        <strain evidence="2">UP504</strain>
    </source>
</reference>
<dbReference type="AlphaFoldDB" id="A0A9P6AGE0"/>
<organism evidence="2 3">
    <name type="scientific">Hydnum rufescens UP504</name>
    <dbReference type="NCBI Taxonomy" id="1448309"/>
    <lineage>
        <taxon>Eukaryota</taxon>
        <taxon>Fungi</taxon>
        <taxon>Dikarya</taxon>
        <taxon>Basidiomycota</taxon>
        <taxon>Agaricomycotina</taxon>
        <taxon>Agaricomycetes</taxon>
        <taxon>Cantharellales</taxon>
        <taxon>Hydnaceae</taxon>
        <taxon>Hydnum</taxon>
    </lineage>
</organism>